<dbReference type="OrthoDB" id="289236at2"/>
<evidence type="ECO:0000313" key="4">
    <source>
        <dbReference type="Proteomes" id="UP000322214"/>
    </source>
</evidence>
<evidence type="ECO:0000256" key="2">
    <source>
        <dbReference type="SAM" id="SignalP"/>
    </source>
</evidence>
<proteinExistence type="predicted"/>
<dbReference type="EMBL" id="CP042912">
    <property type="protein sequence ID" value="QEG23716.1"/>
    <property type="molecule type" value="Genomic_DNA"/>
</dbReference>
<evidence type="ECO:0000313" key="3">
    <source>
        <dbReference type="EMBL" id="QEG23716.1"/>
    </source>
</evidence>
<feature type="region of interest" description="Disordered" evidence="1">
    <location>
        <begin position="212"/>
        <end position="268"/>
    </location>
</feature>
<keyword evidence="4" id="KW-1185">Reference proteome</keyword>
<dbReference type="KEGG" id="mff:MFFC18_36170"/>
<evidence type="ECO:0000256" key="1">
    <source>
        <dbReference type="SAM" id="MobiDB-lite"/>
    </source>
</evidence>
<reference evidence="3 4" key="1">
    <citation type="submission" date="2019-08" db="EMBL/GenBank/DDBJ databases">
        <title>Deep-cultivation of Planctomycetes and their phenomic and genomic characterization uncovers novel biology.</title>
        <authorList>
            <person name="Wiegand S."/>
            <person name="Jogler M."/>
            <person name="Boedeker C."/>
            <person name="Pinto D."/>
            <person name="Vollmers J."/>
            <person name="Rivas-Marin E."/>
            <person name="Kohn T."/>
            <person name="Peeters S.H."/>
            <person name="Heuer A."/>
            <person name="Rast P."/>
            <person name="Oberbeckmann S."/>
            <person name="Bunk B."/>
            <person name="Jeske O."/>
            <person name="Meyerdierks A."/>
            <person name="Storesund J.E."/>
            <person name="Kallscheuer N."/>
            <person name="Luecker S."/>
            <person name="Lage O.M."/>
            <person name="Pohl T."/>
            <person name="Merkel B.J."/>
            <person name="Hornburger P."/>
            <person name="Mueller R.-W."/>
            <person name="Bruemmer F."/>
            <person name="Labrenz M."/>
            <person name="Spormann A.M."/>
            <person name="Op den Camp H."/>
            <person name="Overmann J."/>
            <person name="Amann R."/>
            <person name="Jetten M.S.M."/>
            <person name="Mascher T."/>
            <person name="Medema M.H."/>
            <person name="Devos D.P."/>
            <person name="Kaster A.-K."/>
            <person name="Ovreas L."/>
            <person name="Rohde M."/>
            <person name="Galperin M.Y."/>
            <person name="Jogler C."/>
        </authorList>
    </citation>
    <scope>NUCLEOTIDE SEQUENCE [LARGE SCALE GENOMIC DNA]</scope>
    <source>
        <strain evidence="3 4">FC18</strain>
    </source>
</reference>
<name>A0A5B9PGJ2_9BACT</name>
<accession>A0A5B9PGJ2</accession>
<dbReference type="AlphaFoldDB" id="A0A5B9PGJ2"/>
<organism evidence="3 4">
    <name type="scientific">Mariniblastus fucicola</name>
    <dbReference type="NCBI Taxonomy" id="980251"/>
    <lineage>
        <taxon>Bacteria</taxon>
        <taxon>Pseudomonadati</taxon>
        <taxon>Planctomycetota</taxon>
        <taxon>Planctomycetia</taxon>
        <taxon>Pirellulales</taxon>
        <taxon>Pirellulaceae</taxon>
        <taxon>Mariniblastus</taxon>
    </lineage>
</organism>
<dbReference type="Proteomes" id="UP000322214">
    <property type="component" value="Chromosome"/>
</dbReference>
<feature type="chain" id="PRO_5023075311" evidence="2">
    <location>
        <begin position="24"/>
        <end position="268"/>
    </location>
</feature>
<protein>
    <submittedName>
        <fullName evidence="3">Uncharacterized protein</fullName>
    </submittedName>
</protein>
<gene>
    <name evidence="3" type="ORF">MFFC18_36170</name>
</gene>
<feature type="signal peptide" evidence="2">
    <location>
        <begin position="1"/>
        <end position="23"/>
    </location>
</feature>
<dbReference type="RefSeq" id="WP_148618947.1">
    <property type="nucleotide sequence ID" value="NZ_CP042912.1"/>
</dbReference>
<keyword evidence="2" id="KW-0732">Signal</keyword>
<sequence precursor="true">MNQSSKIIIAFCLVFTFFMSTQADTSRLQAQIVSQSCGCGNAKCSGCLKGKLFPVKKLASTIKPKKPCNCEACLAATGGRETVTSDILISTEMLPEVVPAPVAAPVSRVACGCGRKPCSCKTPMPRRKLIRSKTVCPQCDCDFCDLKVEKSTEKKECYEVKQEEICIPPVRLPWKKSCPPTKAKVRVVNVLGSKTYECPTCKYEWKVYEPEVPGGSSDSGSSEQEPVVAPINEVDPVTPAAPKMNIPTTPDVEKLDLKNVPQPPVEDA</sequence>